<dbReference type="InterPro" id="IPR027417">
    <property type="entry name" value="P-loop_NTPase"/>
</dbReference>
<dbReference type="InterPro" id="IPR025202">
    <property type="entry name" value="PLD-like_dom"/>
</dbReference>
<dbReference type="Gene3D" id="3.30.870.10">
    <property type="entry name" value="Endonuclease Chain A"/>
    <property type="match status" value="1"/>
</dbReference>
<sequence>MDSFLYFCTLEEIKSNKEDNMAGLYEQIINQLFKAKLEKYDRKIYHIGMKEIGRDEAIQYLSRYLYALIQNTIDDVAEQENGVEKCIQFTNDVIKELGEKFAIENYEDDLVDASNSILTSVIDKTKCDYPDLQKYIQRITPLTSLTKSSLFTGAKNSVNMISELKKEILSADKIYIVVSFIRLSGLNMMLPELQEFVARGGCLRVITTTYMQITEYKAVEKLSKLAHTEIKISYHSDLDRLHAKAYVFMRDSGFHTAYIGSSNISHAALTEGLEWNVKVTQMELPHIFATVKNTFDTYWEQDVFETFNLNRDSERLKKALDKNAQTSEGIDYSVLDLMQAKEYQNDILDRLEKERRYHNNWRNLVVAATGTGKTVIAAFDYKRFKEQHTKANFLFVVHREEIIKQACATYRAVLGDPNFGDMWYGGHEASSYSHLFASKDLLNNRLDKLQLPDDYYDYIVFDEAHHIVADTYQKILHKFKPKVLLGLTATPERMDNNDITQYFNHQISAEIRLDTALNNRLLSPFHYFGITDSVDLSEVKWERGRFVASELSKIYTNNDLRTNIIFKTLEKYLPSYNDVRALCFCVDQQHANYMNAKFTLAGLKSAVLTSENSKYRNVEIKRLAEKKINYLFVVDMFNEGIDIPAIDTVLFLRPTESLTIFLQQFGRGLRKAKDKKYLTVLDFVGHSRAEFNYMDRFRALMGRTSMSVKEEVEKDFPHLPLGCTIQLEPKAKEYIIQNINGYINSFKKTRIIQTIKQFEQKFSEPLSLASFLRLTHVPLEKLYYNGTTWNSLCCLAGVTTKESELNAELSRAVSKKWLSTDSYSYFSFIHNLAARRFKVSEGLLTPREQKMALMLYYDLYISAGEYDSLQLMFNRLSEDEFFADEVCQLTEILMSRCNALEQDDNSAFRDSFPLKLHGVYTKAQIQVAIETSTLQKMSPSREGCERNTLNGIPMEAMFVDVIKDREEGSNTNYKDFAQTAVKFHWETQNSVRQESPTGQSYIKGSREMLLFVRKQRNAAENKYRTLGYVYLGKVTLDSFEGNKPMQIVWNLKTPMPGSVYEYAATLANV</sequence>
<dbReference type="InterPro" id="IPR052511">
    <property type="entry name" value="ATP-dep_Helicase"/>
</dbReference>
<dbReference type="PROSITE" id="PS51192">
    <property type="entry name" value="HELICASE_ATP_BIND_1"/>
    <property type="match status" value="1"/>
</dbReference>
<dbReference type="GO" id="GO:0005524">
    <property type="term" value="F:ATP binding"/>
    <property type="evidence" value="ECO:0007669"/>
    <property type="project" value="InterPro"/>
</dbReference>
<gene>
    <name evidence="3" type="ORF">DWX90_06200</name>
</gene>
<dbReference type="Proteomes" id="UP000286113">
    <property type="component" value="Unassembled WGS sequence"/>
</dbReference>
<dbReference type="PROSITE" id="PS51194">
    <property type="entry name" value="HELICASE_CTER"/>
    <property type="match status" value="1"/>
</dbReference>
<dbReference type="GO" id="GO:0003677">
    <property type="term" value="F:DNA binding"/>
    <property type="evidence" value="ECO:0007669"/>
    <property type="project" value="InterPro"/>
</dbReference>
<evidence type="ECO:0000313" key="3">
    <source>
        <dbReference type="EMBL" id="RGS47595.1"/>
    </source>
</evidence>
<feature type="domain" description="Helicase ATP-binding" evidence="1">
    <location>
        <begin position="354"/>
        <end position="509"/>
    </location>
</feature>
<protein>
    <submittedName>
        <fullName evidence="3">DUF3427 domain-containing protein</fullName>
    </submittedName>
</protein>
<dbReference type="EMBL" id="QRVN01000009">
    <property type="protein sequence ID" value="RGS47595.1"/>
    <property type="molecule type" value="Genomic_DNA"/>
</dbReference>
<evidence type="ECO:0000313" key="4">
    <source>
        <dbReference type="Proteomes" id="UP000286113"/>
    </source>
</evidence>
<name>A0AA92TMG2_9BACT</name>
<dbReference type="Pfam" id="PF00271">
    <property type="entry name" value="Helicase_C"/>
    <property type="match status" value="1"/>
</dbReference>
<feature type="domain" description="Helicase C-terminal" evidence="2">
    <location>
        <begin position="568"/>
        <end position="720"/>
    </location>
</feature>
<proteinExistence type="predicted"/>
<dbReference type="Pfam" id="PF04851">
    <property type="entry name" value="ResIII"/>
    <property type="match status" value="1"/>
</dbReference>
<evidence type="ECO:0000259" key="2">
    <source>
        <dbReference type="PROSITE" id="PS51194"/>
    </source>
</evidence>
<dbReference type="CDD" id="cd18032">
    <property type="entry name" value="DEXHc_RE_I_III_res"/>
    <property type="match status" value="1"/>
</dbReference>
<dbReference type="PANTHER" id="PTHR47962:SF7">
    <property type="entry name" value="MITOCHONDRIAL ATP-DEPENDENT HELICASE IRC3-RELATED"/>
    <property type="match status" value="1"/>
</dbReference>
<dbReference type="SUPFAM" id="SSF56024">
    <property type="entry name" value="Phospholipase D/nuclease"/>
    <property type="match status" value="1"/>
</dbReference>
<dbReference type="SMART" id="SM00487">
    <property type="entry name" value="DEXDc"/>
    <property type="match status" value="1"/>
</dbReference>
<dbReference type="Gene3D" id="3.40.50.300">
    <property type="entry name" value="P-loop containing nucleotide triphosphate hydrolases"/>
    <property type="match status" value="2"/>
</dbReference>
<dbReference type="InterPro" id="IPR014001">
    <property type="entry name" value="Helicase_ATP-bd"/>
</dbReference>
<comment type="caution">
    <text evidence="3">The sequence shown here is derived from an EMBL/GenBank/DDBJ whole genome shotgun (WGS) entry which is preliminary data.</text>
</comment>
<accession>A0AA92TMG2</accession>
<dbReference type="SMART" id="SM00490">
    <property type="entry name" value="HELICc"/>
    <property type="match status" value="1"/>
</dbReference>
<dbReference type="InterPro" id="IPR021835">
    <property type="entry name" value="DUF3427"/>
</dbReference>
<dbReference type="Pfam" id="PF13091">
    <property type="entry name" value="PLDc_2"/>
    <property type="match status" value="1"/>
</dbReference>
<organism evidence="3 4">
    <name type="scientific">Segatella copri</name>
    <dbReference type="NCBI Taxonomy" id="165179"/>
    <lineage>
        <taxon>Bacteria</taxon>
        <taxon>Pseudomonadati</taxon>
        <taxon>Bacteroidota</taxon>
        <taxon>Bacteroidia</taxon>
        <taxon>Bacteroidales</taxon>
        <taxon>Prevotellaceae</taxon>
        <taxon>Segatella</taxon>
    </lineage>
</organism>
<dbReference type="Pfam" id="PF11907">
    <property type="entry name" value="DUF3427"/>
    <property type="match status" value="1"/>
</dbReference>
<dbReference type="GO" id="GO:0016887">
    <property type="term" value="F:ATP hydrolysis activity"/>
    <property type="evidence" value="ECO:0007669"/>
    <property type="project" value="TreeGrafter"/>
</dbReference>
<dbReference type="InterPro" id="IPR001650">
    <property type="entry name" value="Helicase_C-like"/>
</dbReference>
<dbReference type="AlphaFoldDB" id="A0AA92TMG2"/>
<dbReference type="InterPro" id="IPR006935">
    <property type="entry name" value="Helicase/UvrB_N"/>
</dbReference>
<dbReference type="PANTHER" id="PTHR47962">
    <property type="entry name" value="ATP-DEPENDENT HELICASE LHR-RELATED-RELATED"/>
    <property type="match status" value="1"/>
</dbReference>
<evidence type="ECO:0000259" key="1">
    <source>
        <dbReference type="PROSITE" id="PS51192"/>
    </source>
</evidence>
<reference evidence="3 4" key="1">
    <citation type="submission" date="2018-08" db="EMBL/GenBank/DDBJ databases">
        <title>A genome reference for cultivated species of the human gut microbiota.</title>
        <authorList>
            <person name="Zou Y."/>
            <person name="Xue W."/>
            <person name="Luo G."/>
        </authorList>
    </citation>
    <scope>NUCLEOTIDE SEQUENCE [LARGE SCALE GENOMIC DNA]</scope>
    <source>
        <strain evidence="3 4">AF22-1</strain>
    </source>
</reference>
<dbReference type="CDD" id="cd18799">
    <property type="entry name" value="SF2_C_EcoAI-like"/>
    <property type="match status" value="1"/>
</dbReference>
<dbReference type="SUPFAM" id="SSF52540">
    <property type="entry name" value="P-loop containing nucleoside triphosphate hydrolases"/>
    <property type="match status" value="1"/>
</dbReference>